<evidence type="ECO:0000313" key="1">
    <source>
        <dbReference type="Proteomes" id="UP000887581"/>
    </source>
</evidence>
<organism evidence="1 2">
    <name type="scientific">Setaria digitata</name>
    <dbReference type="NCBI Taxonomy" id="48799"/>
    <lineage>
        <taxon>Eukaryota</taxon>
        <taxon>Metazoa</taxon>
        <taxon>Ecdysozoa</taxon>
        <taxon>Nematoda</taxon>
        <taxon>Chromadorea</taxon>
        <taxon>Rhabditida</taxon>
        <taxon>Spirurina</taxon>
        <taxon>Spiruromorpha</taxon>
        <taxon>Filarioidea</taxon>
        <taxon>Setariidae</taxon>
        <taxon>Setaria</taxon>
    </lineage>
</organism>
<sequence>MQTFDRFLPLNDFRKRTLATSKLRKSLLSIDTNNNLLILSSLDNRTDQLFVEQLALDDFQNGLTPKNIKLAGNMKNCQQLSSFVHCCVITAADNDSSADKGTHCFRQKITEFPDHFYEKNTQMIHTWQTFSNDETVVLLQNVAGDYSILDTKYGFSMPISENEDYVNLTPVAYFFGMDNAKELTELAQDDYKFYICEYLRDSEHRFLLQECYETAFRKMEKFSAVKFCANPIYQAVIQISEKMSTNLKWQLQVTYTATNDVIDDNVYTVDSTDLISNEQIAMICLPFSIDIYIVSNSVLVHYAVDLPKADGEALIGNYF</sequence>
<proteinExistence type="predicted"/>
<dbReference type="AlphaFoldDB" id="A0A915Q8E1"/>
<dbReference type="WBParaSite" id="sdigi.contig99.g4308.t1">
    <property type="protein sequence ID" value="sdigi.contig99.g4308.t1"/>
    <property type="gene ID" value="sdigi.contig99.g4308"/>
</dbReference>
<protein>
    <submittedName>
        <fullName evidence="2">Uncharacterized protein</fullName>
    </submittedName>
</protein>
<accession>A0A915Q8E1</accession>
<dbReference type="Proteomes" id="UP000887581">
    <property type="component" value="Unplaced"/>
</dbReference>
<evidence type="ECO:0000313" key="2">
    <source>
        <dbReference type="WBParaSite" id="sdigi.contig99.g4308.t1"/>
    </source>
</evidence>
<reference evidence="2" key="1">
    <citation type="submission" date="2022-11" db="UniProtKB">
        <authorList>
            <consortium name="WormBaseParasite"/>
        </authorList>
    </citation>
    <scope>IDENTIFICATION</scope>
</reference>
<keyword evidence="1" id="KW-1185">Reference proteome</keyword>
<name>A0A915Q8E1_9BILA</name>